<name>A0A1D9LDE9_9NEIS</name>
<dbReference type="PANTHER" id="PTHR11586">
    <property type="entry name" value="TRNA-AMINOACYLATION COFACTOR ARC1 FAMILY MEMBER"/>
    <property type="match status" value="1"/>
</dbReference>
<dbReference type="KEGG" id="cvc:BKX93_03770"/>
<dbReference type="InterPro" id="IPR012340">
    <property type="entry name" value="NA-bd_OB-fold"/>
</dbReference>
<protein>
    <submittedName>
        <fullName evidence="3">tRNA-binding protein</fullName>
    </submittedName>
</protein>
<dbReference type="Gene3D" id="2.40.50.140">
    <property type="entry name" value="Nucleic acid-binding proteins"/>
    <property type="match status" value="1"/>
</dbReference>
<dbReference type="SUPFAM" id="SSF50249">
    <property type="entry name" value="Nucleic acid-binding proteins"/>
    <property type="match status" value="1"/>
</dbReference>
<dbReference type="InterPro" id="IPR008231">
    <property type="entry name" value="CsaA"/>
</dbReference>
<keyword evidence="1" id="KW-0820">tRNA-binding</keyword>
<evidence type="ECO:0000313" key="3">
    <source>
        <dbReference type="EMBL" id="AOZ49204.1"/>
    </source>
</evidence>
<accession>A0A1D9LDE9</accession>
<reference evidence="3 4" key="1">
    <citation type="submission" date="2016-10" db="EMBL/GenBank/DDBJ databases">
        <title>Chromobacterium muskegensis sp. nov., an insecticidal bacterium isolated from Sphagnum bogs.</title>
        <authorList>
            <person name="Sparks M.E."/>
            <person name="Blackburn M.B."/>
            <person name="Gundersen-Rindal D.E."/>
            <person name="Mitchell A."/>
            <person name="Farrar R."/>
            <person name="Kuhar D."/>
        </authorList>
    </citation>
    <scope>NUCLEOTIDE SEQUENCE [LARGE SCALE GENOMIC DNA]</scope>
    <source>
        <strain evidence="3 4">21-1</strain>
    </source>
</reference>
<dbReference type="InterPro" id="IPR051270">
    <property type="entry name" value="Tyrosine-tRNA_ligase_regulator"/>
</dbReference>
<dbReference type="NCBIfam" id="NF007494">
    <property type="entry name" value="PRK10089.1-3"/>
    <property type="match status" value="1"/>
</dbReference>
<dbReference type="PANTHER" id="PTHR11586:SF37">
    <property type="entry name" value="TRNA-BINDING DOMAIN-CONTAINING PROTEIN"/>
    <property type="match status" value="1"/>
</dbReference>
<sequence>MSDSSSLSWEDFLKVEFRAGTIVHAEPNAQARKPAYVLKVDLGELGVKTSSAQITDHYLAAELIGKRVLCVCNFPPKRVAGVRSEVLVTGVHDEAGRVMLAEFPLAAPNGGRLM</sequence>
<dbReference type="Pfam" id="PF01588">
    <property type="entry name" value="tRNA_bind"/>
    <property type="match status" value="1"/>
</dbReference>
<dbReference type="GeneID" id="68840325"/>
<evidence type="ECO:0000256" key="1">
    <source>
        <dbReference type="ARBA" id="ARBA00022555"/>
    </source>
</evidence>
<organism evidence="3 4">
    <name type="scientific">Chromobacterium vaccinii</name>
    <dbReference type="NCBI Taxonomy" id="1108595"/>
    <lineage>
        <taxon>Bacteria</taxon>
        <taxon>Pseudomonadati</taxon>
        <taxon>Pseudomonadota</taxon>
        <taxon>Betaproteobacteria</taxon>
        <taxon>Neisseriales</taxon>
        <taxon>Chromobacteriaceae</taxon>
        <taxon>Chromobacterium</taxon>
    </lineage>
</organism>
<dbReference type="AlphaFoldDB" id="A0A1D9LDE9"/>
<dbReference type="STRING" id="1108595.BKX93_03770"/>
<evidence type="ECO:0000313" key="4">
    <source>
        <dbReference type="Proteomes" id="UP000178776"/>
    </source>
</evidence>
<dbReference type="GO" id="GO:0000049">
    <property type="term" value="F:tRNA binding"/>
    <property type="evidence" value="ECO:0007669"/>
    <property type="project" value="UniProtKB-UniRule"/>
</dbReference>
<dbReference type="NCBIfam" id="TIGR02222">
    <property type="entry name" value="chap_CsaA"/>
    <property type="match status" value="1"/>
</dbReference>
<proteinExistence type="predicted"/>
<gene>
    <name evidence="3" type="ORF">BKX93_03770</name>
</gene>
<dbReference type="InterPro" id="IPR002547">
    <property type="entry name" value="tRNA-bd_dom"/>
</dbReference>
<dbReference type="EMBL" id="CP017707">
    <property type="protein sequence ID" value="AOZ49204.1"/>
    <property type="molecule type" value="Genomic_DNA"/>
</dbReference>
<dbReference type="PROSITE" id="PS50886">
    <property type="entry name" value="TRBD"/>
    <property type="match status" value="1"/>
</dbReference>
<dbReference type="NCBIfam" id="NF007495">
    <property type="entry name" value="PRK10089.1-4"/>
    <property type="match status" value="1"/>
</dbReference>
<dbReference type="CDD" id="cd02798">
    <property type="entry name" value="tRNA_bind_CsaA"/>
    <property type="match status" value="1"/>
</dbReference>
<dbReference type="Proteomes" id="UP000178776">
    <property type="component" value="Chromosome"/>
</dbReference>
<keyword evidence="2" id="KW-0694">RNA-binding</keyword>
<evidence type="ECO:0000256" key="2">
    <source>
        <dbReference type="ARBA" id="ARBA00022884"/>
    </source>
</evidence>
<dbReference type="RefSeq" id="WP_021476415.1">
    <property type="nucleotide sequence ID" value="NZ_CP017707.1"/>
</dbReference>
<dbReference type="FunFam" id="2.40.50.140:FF:000165">
    <property type="entry name" value="Chaperone CsaA"/>
    <property type="match status" value="1"/>
</dbReference>